<name>A0A0F4QGU0_9GAMM</name>
<comment type="caution">
    <text evidence="1">The sequence shown here is derived from an EMBL/GenBank/DDBJ whole genome shotgun (WGS) entry which is preliminary data.</text>
</comment>
<sequence length="180" mass="20413">MKKIVLKLEQNADNFLFKLSPKATSTDWDLTYYDPATQQYEAPTQDTQFNVEFELGEACFDSNISGLARRALASKQQAVFIVEMDDTSTDGDWRFWQNGISLSSEQDEQDYTLNAQVQNQGKTLVLTINNVFSNAALCAGEFDKIDFRFVAVRLNKSAGQLNEIFYSQDPRIGVRRDKPA</sequence>
<dbReference type="AlphaFoldDB" id="A0A0F4QGU0"/>
<gene>
    <name evidence="1" type="ORF">TW77_21265</name>
</gene>
<dbReference type="OrthoDB" id="6290032at2"/>
<protein>
    <submittedName>
        <fullName evidence="1">Uncharacterized protein</fullName>
    </submittedName>
</protein>
<dbReference type="EMBL" id="JXYA01000059">
    <property type="protein sequence ID" value="KJZ05897.1"/>
    <property type="molecule type" value="Genomic_DNA"/>
</dbReference>
<organism evidence="1 2">
    <name type="scientific">Pseudoalteromonas rubra</name>
    <dbReference type="NCBI Taxonomy" id="43658"/>
    <lineage>
        <taxon>Bacteria</taxon>
        <taxon>Pseudomonadati</taxon>
        <taxon>Pseudomonadota</taxon>
        <taxon>Gammaproteobacteria</taxon>
        <taxon>Alteromonadales</taxon>
        <taxon>Pseudoalteromonadaceae</taxon>
        <taxon>Pseudoalteromonas</taxon>
    </lineage>
</organism>
<accession>A0A0F4QGU0</accession>
<proteinExistence type="predicted"/>
<dbReference type="Proteomes" id="UP000033452">
    <property type="component" value="Unassembled WGS sequence"/>
</dbReference>
<evidence type="ECO:0000313" key="1">
    <source>
        <dbReference type="EMBL" id="KJZ05897.1"/>
    </source>
</evidence>
<dbReference type="RefSeq" id="WP_046006967.1">
    <property type="nucleotide sequence ID" value="NZ_JXYA01000059.1"/>
</dbReference>
<dbReference type="PATRIC" id="fig|43658.5.peg.4481"/>
<evidence type="ECO:0000313" key="2">
    <source>
        <dbReference type="Proteomes" id="UP000033452"/>
    </source>
</evidence>
<keyword evidence="2" id="KW-1185">Reference proteome</keyword>
<reference evidence="1 2" key="1">
    <citation type="journal article" date="2015" name="BMC Genomics">
        <title>Genome mining reveals unlocked bioactive potential of marine Gram-negative bacteria.</title>
        <authorList>
            <person name="Machado H."/>
            <person name="Sonnenschein E.C."/>
            <person name="Melchiorsen J."/>
            <person name="Gram L."/>
        </authorList>
    </citation>
    <scope>NUCLEOTIDE SEQUENCE [LARGE SCALE GENOMIC DNA]</scope>
    <source>
        <strain evidence="1 2">S2471</strain>
    </source>
</reference>